<dbReference type="Proteomes" id="UP000247810">
    <property type="component" value="Unassembled WGS sequence"/>
</dbReference>
<organism evidence="4 5">
    <name type="scientific">Aspergillus ellipticus CBS 707.79</name>
    <dbReference type="NCBI Taxonomy" id="1448320"/>
    <lineage>
        <taxon>Eukaryota</taxon>
        <taxon>Fungi</taxon>
        <taxon>Dikarya</taxon>
        <taxon>Ascomycota</taxon>
        <taxon>Pezizomycotina</taxon>
        <taxon>Eurotiomycetes</taxon>
        <taxon>Eurotiomycetidae</taxon>
        <taxon>Eurotiales</taxon>
        <taxon>Aspergillaceae</taxon>
        <taxon>Aspergillus</taxon>
        <taxon>Aspergillus subgen. Circumdati</taxon>
    </lineage>
</organism>
<proteinExistence type="predicted"/>
<dbReference type="VEuPathDB" id="FungiDB:BO71DRAFT_351395"/>
<dbReference type="GO" id="GO:0005739">
    <property type="term" value="C:mitochondrion"/>
    <property type="evidence" value="ECO:0007669"/>
    <property type="project" value="TreeGrafter"/>
</dbReference>
<dbReference type="GO" id="GO:0005938">
    <property type="term" value="C:cell cortex"/>
    <property type="evidence" value="ECO:0007669"/>
    <property type="project" value="InterPro"/>
</dbReference>
<feature type="compositionally biased region" description="Pro residues" evidence="2">
    <location>
        <begin position="401"/>
        <end position="413"/>
    </location>
</feature>
<gene>
    <name evidence="4" type="ORF">BO71DRAFT_351395</name>
</gene>
<dbReference type="InterPro" id="IPR024774">
    <property type="entry name" value="PH_dom-Mcp5-type"/>
</dbReference>
<feature type="region of interest" description="Disordered" evidence="2">
    <location>
        <begin position="582"/>
        <end position="676"/>
    </location>
</feature>
<feature type="compositionally biased region" description="Polar residues" evidence="2">
    <location>
        <begin position="815"/>
        <end position="827"/>
    </location>
</feature>
<feature type="region of interest" description="Disordered" evidence="2">
    <location>
        <begin position="1"/>
        <end position="76"/>
    </location>
</feature>
<evidence type="ECO:0000259" key="3">
    <source>
        <dbReference type="Pfam" id="PF12814"/>
    </source>
</evidence>
<feature type="region of interest" description="Disordered" evidence="2">
    <location>
        <begin position="902"/>
        <end position="923"/>
    </location>
</feature>
<feature type="region of interest" description="Disordered" evidence="2">
    <location>
        <begin position="762"/>
        <end position="889"/>
    </location>
</feature>
<feature type="compositionally biased region" description="Low complexity" evidence="2">
    <location>
        <begin position="862"/>
        <end position="874"/>
    </location>
</feature>
<feature type="compositionally biased region" description="Basic residues" evidence="2">
    <location>
        <begin position="1113"/>
        <end position="1125"/>
    </location>
</feature>
<keyword evidence="1" id="KW-0175">Coiled coil</keyword>
<name>A0A319DDE9_9EURO</name>
<feature type="compositionally biased region" description="Basic and acidic residues" evidence="2">
    <location>
        <begin position="1281"/>
        <end position="1291"/>
    </location>
</feature>
<feature type="compositionally biased region" description="Polar residues" evidence="2">
    <location>
        <begin position="630"/>
        <end position="643"/>
    </location>
</feature>
<feature type="compositionally biased region" description="Low complexity" evidence="2">
    <location>
        <begin position="781"/>
        <end position="795"/>
    </location>
</feature>
<evidence type="ECO:0000313" key="4">
    <source>
        <dbReference type="EMBL" id="PYH95376.1"/>
    </source>
</evidence>
<dbReference type="STRING" id="1448320.A0A319DDE9"/>
<protein>
    <submittedName>
        <fullName evidence="4">Nuclear migration protein</fullName>
    </submittedName>
</protein>
<evidence type="ECO:0000313" key="5">
    <source>
        <dbReference type="Proteomes" id="UP000247810"/>
    </source>
</evidence>
<reference evidence="4 5" key="1">
    <citation type="submission" date="2018-02" db="EMBL/GenBank/DDBJ databases">
        <title>The genomes of Aspergillus section Nigri reveals drivers in fungal speciation.</title>
        <authorList>
            <consortium name="DOE Joint Genome Institute"/>
            <person name="Vesth T.C."/>
            <person name="Nybo J."/>
            <person name="Theobald S."/>
            <person name="Brandl J."/>
            <person name="Frisvad J.C."/>
            <person name="Nielsen K.F."/>
            <person name="Lyhne E.K."/>
            <person name="Kogle M.E."/>
            <person name="Kuo A."/>
            <person name="Riley R."/>
            <person name="Clum A."/>
            <person name="Nolan M."/>
            <person name="Lipzen A."/>
            <person name="Salamov A."/>
            <person name="Henrissat B."/>
            <person name="Wiebenga A."/>
            <person name="De vries R.P."/>
            <person name="Grigoriev I.V."/>
            <person name="Mortensen U.H."/>
            <person name="Andersen M.R."/>
            <person name="Baker S.E."/>
        </authorList>
    </citation>
    <scope>NUCLEOTIDE SEQUENCE [LARGE SCALE GENOMIC DNA]</scope>
    <source>
        <strain evidence="4 5">CBS 707.79</strain>
    </source>
</reference>
<evidence type="ECO:0000256" key="1">
    <source>
        <dbReference type="SAM" id="Coils"/>
    </source>
</evidence>
<feature type="region of interest" description="Disordered" evidence="2">
    <location>
        <begin position="1266"/>
        <end position="1291"/>
    </location>
</feature>
<dbReference type="GO" id="GO:0005543">
    <property type="term" value="F:phospholipid binding"/>
    <property type="evidence" value="ECO:0007669"/>
    <property type="project" value="InterPro"/>
</dbReference>
<dbReference type="PANTHER" id="PTHR28190">
    <property type="entry name" value="NUCLEAR MIGRATION PROTEIN NUM1"/>
    <property type="match status" value="1"/>
</dbReference>
<dbReference type="GO" id="GO:0000226">
    <property type="term" value="P:microtubule cytoskeleton organization"/>
    <property type="evidence" value="ECO:0007669"/>
    <property type="project" value="TreeGrafter"/>
</dbReference>
<feature type="region of interest" description="Disordered" evidence="2">
    <location>
        <begin position="396"/>
        <end position="419"/>
    </location>
</feature>
<feature type="region of interest" description="Disordered" evidence="2">
    <location>
        <begin position="328"/>
        <end position="347"/>
    </location>
</feature>
<evidence type="ECO:0000256" key="2">
    <source>
        <dbReference type="SAM" id="MobiDB-lite"/>
    </source>
</evidence>
<feature type="coiled-coil region" evidence="1">
    <location>
        <begin position="88"/>
        <end position="189"/>
    </location>
</feature>
<accession>A0A319DDE9</accession>
<sequence length="1291" mass="141360">MATDTLYSSPPEARAFPTPSTTPRRPPSIHVRADFSPEQSSSPNSLPILNFSPDGHSDSDDLADEDTLSPLDPRRFTPTLHASLVSEILSLRRDVENKTKAIDFLERSLDDSRTENEDLNERLSKSTKDTRSLKHQLQLLEGGTSSALTELARERDEALESISDVRKKLEQAQKKVRSQEEDVDRTVQLWDHDKESWEGERRRMERKIHVVEGRLKVVLNEVAAAQAAGSFQPYRDAEGVETDPIGEMAAGKDSDSASMNSSSQGRRRTSVTSMSSDNGDETDYHNVRYSMASVINVPGIKSEGLSLAQELAFDEEDEFESLDADFTPESPEALPEERPASVHSQLSRTMSMGAKARKILGLSLGSADGYAFRSEGNSEPSSPLKVSTNAFVYRDTGIQYSPPPSPSLTPKPEPLSCDQDTDCQNSRETFLYQAKDNSTSTLTIDMVSASCQTIEDLPTPPWTPKFDEITPQLASDPTEMVSASVQTMDAVETPVAEADHKEVKTATDNVEPPGLEIPMIAIHPPHSEPPSPRGSVVLPPQTKSVSCQANFGSNIESRTVGIQTEEIRVDRRAVKLPASLLPSAIPDLPLGKDTQDHSIQPYRAPSQRARNRESKSSSRNKLIEPVQAYPGNNDNGPLSGNSKSELRRPPRSSSLFAGFDDQASDEESPEATHDIFSDNELLNRPFASYTLKRGKLVSTHGRPSLDEAILPEIDENVREGEAQPSGASIGHSTKDMAGPSWGQRFGFGTSGARQQDIRKTAMISSGAVTHQKARVRSPSEPSIDSGSASGASSIAPPIPVPMRFSSRKFPGSGSDGRQSPTPSNPRNLSDRGRASIMRRPTLRRVRSAAAMSQTEQHDRPGSRSSPTMSTSSYTLDSPQHPPLPYDDITAPSVRRDVQRRAAHPLATTRPFAHGRQDSTATTVQPTSVVDAIAQTMVGEWMYKYIRRRRSFGGVGESKDSWEGRNADEVSANITNSGARHRRWVWLAPYERAVMWSSKQPTSGPALLGKSGRKLIIQSVLDVKDDNPLPKGFNPQKQFNRSILVLTPQRALKFTATTIERHYIWLTALSFLSHSSMGLHDLDTFPPVPQEEVISPTPTATLRRNPIRDSIRIAKGRPRPRPKGKRSLLSQPEPVPELPHEFPNELEPVESIDAAAPPTVPRFSNHSRKRSNTAPRIPIIRSFSSQGTMPSVAPTRGSSDTCGPSAYGQGLNSIRSSVTRRTSEASMGTGNFFDAIGTVRMEAFIDQANGYKGPLAVRHDRKASSAWSASQELDSPYGEGGSLRHVDPFGGF</sequence>
<feature type="domain" description="Pleckstrin homology" evidence="3">
    <location>
        <begin position="927"/>
        <end position="1074"/>
    </location>
</feature>
<dbReference type="GO" id="GO:0032065">
    <property type="term" value="P:maintenance of protein location in cell cortex"/>
    <property type="evidence" value="ECO:0007669"/>
    <property type="project" value="InterPro"/>
</dbReference>
<feature type="region of interest" description="Disordered" evidence="2">
    <location>
        <begin position="245"/>
        <end position="284"/>
    </location>
</feature>
<keyword evidence="5" id="KW-1185">Reference proteome</keyword>
<dbReference type="InterPro" id="IPR053005">
    <property type="entry name" value="Nuclear_Pos-Cytoskel_Interact"/>
</dbReference>
<dbReference type="PANTHER" id="PTHR28190:SF2">
    <property type="entry name" value="MIGRATION PROTEIN, PUTATIVE (AFU_ORTHOLOGUE AFUA_2G07730)-RELATED"/>
    <property type="match status" value="1"/>
</dbReference>
<dbReference type="GO" id="GO:0015631">
    <property type="term" value="F:tubulin binding"/>
    <property type="evidence" value="ECO:0007669"/>
    <property type="project" value="TreeGrafter"/>
</dbReference>
<dbReference type="OrthoDB" id="2149224at2759"/>
<dbReference type="EMBL" id="KZ825854">
    <property type="protein sequence ID" value="PYH95376.1"/>
    <property type="molecule type" value="Genomic_DNA"/>
</dbReference>
<feature type="region of interest" description="Disordered" evidence="2">
    <location>
        <begin position="1089"/>
        <end position="1141"/>
    </location>
</feature>
<dbReference type="Pfam" id="PF12814">
    <property type="entry name" value="Mcp5_PH"/>
    <property type="match status" value="1"/>
</dbReference>
<feature type="compositionally biased region" description="Polar residues" evidence="2">
    <location>
        <begin position="37"/>
        <end position="47"/>
    </location>
</feature>